<evidence type="ECO:0000256" key="2">
    <source>
        <dbReference type="SAM" id="Phobius"/>
    </source>
</evidence>
<organism evidence="3 4">
    <name type="scientific">Acetonema longum DSM 6540</name>
    <dbReference type="NCBI Taxonomy" id="1009370"/>
    <lineage>
        <taxon>Bacteria</taxon>
        <taxon>Bacillati</taxon>
        <taxon>Bacillota</taxon>
        <taxon>Negativicutes</taxon>
        <taxon>Acetonemataceae</taxon>
        <taxon>Acetonema</taxon>
    </lineage>
</organism>
<keyword evidence="2" id="KW-1133">Transmembrane helix</keyword>
<evidence type="ECO:0000256" key="1">
    <source>
        <dbReference type="SAM" id="MobiDB-lite"/>
    </source>
</evidence>
<feature type="transmembrane region" description="Helical" evidence="2">
    <location>
        <begin position="161"/>
        <end position="180"/>
    </location>
</feature>
<keyword evidence="2" id="KW-0472">Membrane</keyword>
<comment type="caution">
    <text evidence="3">The sequence shown here is derived from an EMBL/GenBank/DDBJ whole genome shotgun (WGS) entry which is preliminary data.</text>
</comment>
<accession>F7NEJ9</accession>
<dbReference type="AlphaFoldDB" id="F7NEJ9"/>
<feature type="compositionally biased region" description="Basic and acidic residues" evidence="1">
    <location>
        <begin position="249"/>
        <end position="262"/>
    </location>
</feature>
<protein>
    <submittedName>
        <fullName evidence="3">Uncharacterized protein</fullName>
    </submittedName>
</protein>
<evidence type="ECO:0000313" key="4">
    <source>
        <dbReference type="Proteomes" id="UP000003240"/>
    </source>
</evidence>
<feature type="region of interest" description="Disordered" evidence="1">
    <location>
        <begin position="238"/>
        <end position="262"/>
    </location>
</feature>
<dbReference type="STRING" id="1009370.ALO_02311"/>
<dbReference type="RefSeq" id="WP_004092400.1">
    <property type="nucleotide sequence ID" value="NZ_AFGF01000017.1"/>
</dbReference>
<gene>
    <name evidence="3" type="ORF">ALO_02311</name>
</gene>
<proteinExistence type="predicted"/>
<keyword evidence="2" id="KW-0812">Transmembrane</keyword>
<dbReference type="Proteomes" id="UP000003240">
    <property type="component" value="Unassembled WGS sequence"/>
</dbReference>
<sequence>MKPGDIVIIPKKGNEVLAFGLITGDVEERRLSEDDILDDACPFIRKRSVTWIKGIEKYRIDPHLYQFLRNQHAISVADEYAPFIDRIMNSFYIKNGHAHFTLSITSEDEQRALDMPTFIAGVIHRAQTIAKELNVEFNEADIKLRINVQSPGVKEEYGKPFSIALVALVVIGLFGGSVSFKYKNKSGVDAQVDLGTKGLPHLIETVNKVNATYDDNHPYNEKKLKEIIERSKIKDPRTERLQVTSISDQFEKEDRAEENHQE</sequence>
<reference evidence="3 4" key="1">
    <citation type="journal article" date="2011" name="EMBO J.">
        <title>Structural diversity of bacterial flagellar motors.</title>
        <authorList>
            <person name="Chen S."/>
            <person name="Beeby M."/>
            <person name="Murphy G.E."/>
            <person name="Leadbetter J.R."/>
            <person name="Hendrixson D.R."/>
            <person name="Briegel A."/>
            <person name="Li Z."/>
            <person name="Shi J."/>
            <person name="Tocheva E.I."/>
            <person name="Muller A."/>
            <person name="Dobro M.J."/>
            <person name="Jensen G.J."/>
        </authorList>
    </citation>
    <scope>NUCLEOTIDE SEQUENCE [LARGE SCALE GENOMIC DNA]</scope>
    <source>
        <strain evidence="3 4">DSM 6540</strain>
    </source>
</reference>
<evidence type="ECO:0000313" key="3">
    <source>
        <dbReference type="EMBL" id="EGO65410.1"/>
    </source>
</evidence>
<dbReference type="EMBL" id="AFGF01000017">
    <property type="protein sequence ID" value="EGO65410.1"/>
    <property type="molecule type" value="Genomic_DNA"/>
</dbReference>
<keyword evidence="4" id="KW-1185">Reference proteome</keyword>
<name>F7NEJ9_9FIRM</name>
<dbReference type="OrthoDB" id="2328079at2"/>
<dbReference type="eggNOG" id="ENOG5032V81">
    <property type="taxonomic scope" value="Bacteria"/>
</dbReference>